<evidence type="ECO:0000256" key="2">
    <source>
        <dbReference type="SAM" id="Phobius"/>
    </source>
</evidence>
<dbReference type="AlphaFoldDB" id="A0A8M8V4V3"/>
<keyword evidence="4" id="KW-1185">Reference proteome</keyword>
<dbReference type="GeneID" id="110012858"/>
<dbReference type="PANTHER" id="PTHR10334">
    <property type="entry name" value="CYSTEINE-RICH SECRETORY PROTEIN-RELATED"/>
    <property type="match status" value="1"/>
</dbReference>
<dbReference type="Gene3D" id="3.40.33.10">
    <property type="entry name" value="CAP"/>
    <property type="match status" value="1"/>
</dbReference>
<dbReference type="Gramene" id="SIN_1011272.t">
    <property type="protein sequence ID" value="SIN_1011272.t.cds1"/>
    <property type="gene ID" value="SIN_1011272"/>
</dbReference>
<dbReference type="KEGG" id="sind:110012858"/>
<feature type="domain" description="SCP" evidence="3">
    <location>
        <begin position="86"/>
        <end position="226"/>
    </location>
</feature>
<dbReference type="InterPro" id="IPR014044">
    <property type="entry name" value="CAP_dom"/>
</dbReference>
<accession>A0A8M8V4V3</accession>
<feature type="region of interest" description="Disordered" evidence="1">
    <location>
        <begin position="242"/>
        <end position="331"/>
    </location>
</feature>
<proteinExistence type="predicted"/>
<protein>
    <submittedName>
        <fullName evidence="5">STS14 protein-like</fullName>
    </submittedName>
</protein>
<organism evidence="4 5">
    <name type="scientific">Sesamum indicum</name>
    <name type="common">Oriental sesame</name>
    <name type="synonym">Sesamum orientale</name>
    <dbReference type="NCBI Taxonomy" id="4182"/>
    <lineage>
        <taxon>Eukaryota</taxon>
        <taxon>Viridiplantae</taxon>
        <taxon>Streptophyta</taxon>
        <taxon>Embryophyta</taxon>
        <taxon>Tracheophyta</taxon>
        <taxon>Spermatophyta</taxon>
        <taxon>Magnoliopsida</taxon>
        <taxon>eudicotyledons</taxon>
        <taxon>Gunneridae</taxon>
        <taxon>Pentapetalae</taxon>
        <taxon>asterids</taxon>
        <taxon>lamiids</taxon>
        <taxon>Lamiales</taxon>
        <taxon>Pedaliaceae</taxon>
        <taxon>Sesamum</taxon>
    </lineage>
</organism>
<keyword evidence="2" id="KW-0472">Membrane</keyword>
<feature type="compositionally biased region" description="Polar residues" evidence="1">
    <location>
        <begin position="281"/>
        <end position="299"/>
    </location>
</feature>
<gene>
    <name evidence="5" type="primary">LOC110012858</name>
</gene>
<reference evidence="5" key="1">
    <citation type="submission" date="2025-08" db="UniProtKB">
        <authorList>
            <consortium name="RefSeq"/>
        </authorList>
    </citation>
    <scope>IDENTIFICATION</scope>
</reference>
<dbReference type="RefSeq" id="XP_020553632.1">
    <property type="nucleotide sequence ID" value="XM_020697973.1"/>
</dbReference>
<dbReference type="OrthoDB" id="337038at2759"/>
<feature type="compositionally biased region" description="Low complexity" evidence="1">
    <location>
        <begin position="251"/>
        <end position="275"/>
    </location>
</feature>
<dbReference type="InterPro" id="IPR035940">
    <property type="entry name" value="CAP_sf"/>
</dbReference>
<sequence length="331" mass="36421">MALLSSSGSGGGGVQTVPPLTRRKQERENGPMPNVTIFLGFFIITAALAASAGAEVVHSTPRSQLKRRQPVKPLPPVPVFVPVLNWEQQAYVKAHNDFRRKVNTPPLGWSASLTASAHAWAMQRRGDCNYRLHSPNKQGENIYWMNYKEFTPTDVVQRWFNESNNYDHNANACKCEMEREGCECGHYLNVIWSSTTQVGCSGAVYCDNQKGVYVVCQYSPSGGTRGVNPFTGALLSSMPNNLNIPKPNPFPANNNNPKPTNNIPKPNLLPTNNIPKPNPFPANNNIPKPNPFPANNNIPKPNPVPAINNIPMPKPVQANSNIPSPLFIKKQ</sequence>
<evidence type="ECO:0000256" key="1">
    <source>
        <dbReference type="SAM" id="MobiDB-lite"/>
    </source>
</evidence>
<feature type="region of interest" description="Disordered" evidence="1">
    <location>
        <begin position="1"/>
        <end position="31"/>
    </location>
</feature>
<keyword evidence="2" id="KW-1133">Transmembrane helix</keyword>
<feature type="transmembrane region" description="Helical" evidence="2">
    <location>
        <begin position="37"/>
        <end position="58"/>
    </location>
</feature>
<dbReference type="InterPro" id="IPR001283">
    <property type="entry name" value="CRISP-related"/>
</dbReference>
<dbReference type="Pfam" id="PF00188">
    <property type="entry name" value="CAP"/>
    <property type="match status" value="1"/>
</dbReference>
<name>A0A8M8V4V3_SESIN</name>
<evidence type="ECO:0000259" key="3">
    <source>
        <dbReference type="SMART" id="SM00198"/>
    </source>
</evidence>
<dbReference type="SMART" id="SM00198">
    <property type="entry name" value="SCP"/>
    <property type="match status" value="1"/>
</dbReference>
<keyword evidence="2" id="KW-0812">Transmembrane</keyword>
<dbReference type="Proteomes" id="UP000504604">
    <property type="component" value="Linkage group LG11"/>
</dbReference>
<evidence type="ECO:0000313" key="4">
    <source>
        <dbReference type="Proteomes" id="UP000504604"/>
    </source>
</evidence>
<dbReference type="PRINTS" id="PR00837">
    <property type="entry name" value="V5TPXLIKE"/>
</dbReference>
<dbReference type="SUPFAM" id="SSF55797">
    <property type="entry name" value="PR-1-like"/>
    <property type="match status" value="1"/>
</dbReference>
<evidence type="ECO:0000313" key="5">
    <source>
        <dbReference type="RefSeq" id="XP_020553632.1"/>
    </source>
</evidence>